<dbReference type="GO" id="GO:0003723">
    <property type="term" value="F:RNA binding"/>
    <property type="evidence" value="ECO:0007669"/>
    <property type="project" value="UniProtKB-UniRule"/>
</dbReference>
<evidence type="ECO:0000256" key="1">
    <source>
        <dbReference type="ARBA" id="ARBA00005952"/>
    </source>
</evidence>
<evidence type="ECO:0000313" key="8">
    <source>
        <dbReference type="EMBL" id="KRM01380.1"/>
    </source>
</evidence>
<dbReference type="NCBIfam" id="NF001223">
    <property type="entry name" value="PRK00202.1-1"/>
    <property type="match status" value="1"/>
</dbReference>
<keyword evidence="2 6" id="KW-0889">Transcription antitermination</keyword>
<dbReference type="InterPro" id="IPR006027">
    <property type="entry name" value="NusB_RsmB_TIM44"/>
</dbReference>
<dbReference type="Pfam" id="PF01029">
    <property type="entry name" value="NusB"/>
    <property type="match status" value="1"/>
</dbReference>
<gene>
    <name evidence="6" type="primary">nusB</name>
    <name evidence="8" type="ORF">FC60_GL000637</name>
</gene>
<reference evidence="8 9" key="1">
    <citation type="journal article" date="2015" name="Genome Announc.">
        <title>Expanding the biotechnology potential of lactobacilli through comparative genomics of 213 strains and associated genera.</title>
        <authorList>
            <person name="Sun Z."/>
            <person name="Harris H.M."/>
            <person name="McCann A."/>
            <person name="Guo C."/>
            <person name="Argimon S."/>
            <person name="Zhang W."/>
            <person name="Yang X."/>
            <person name="Jeffery I.B."/>
            <person name="Cooney J.C."/>
            <person name="Kagawa T.F."/>
            <person name="Liu W."/>
            <person name="Song Y."/>
            <person name="Salvetti E."/>
            <person name="Wrobel A."/>
            <person name="Rasinkangas P."/>
            <person name="Parkhill J."/>
            <person name="Rea M.C."/>
            <person name="O'Sullivan O."/>
            <person name="Ritari J."/>
            <person name="Douillard F.P."/>
            <person name="Paul Ross R."/>
            <person name="Yang R."/>
            <person name="Briner A.E."/>
            <person name="Felis G.E."/>
            <person name="de Vos W.M."/>
            <person name="Barrangou R."/>
            <person name="Klaenhammer T.R."/>
            <person name="Caufield P.W."/>
            <person name="Cui Y."/>
            <person name="Zhang H."/>
            <person name="O'Toole P.W."/>
        </authorList>
    </citation>
    <scope>NUCLEOTIDE SEQUENCE [LARGE SCALE GENOMIC DNA]</scope>
    <source>
        <strain evidence="8 9">DSM 16045</strain>
    </source>
</reference>
<dbReference type="RefSeq" id="WP_056937666.1">
    <property type="nucleotide sequence ID" value="NZ_AZFN01000018.1"/>
</dbReference>
<dbReference type="SUPFAM" id="SSF48013">
    <property type="entry name" value="NusB-like"/>
    <property type="match status" value="1"/>
</dbReference>
<name>A0A0R1VCJ1_9LACO</name>
<evidence type="ECO:0000313" key="9">
    <source>
        <dbReference type="Proteomes" id="UP000051739"/>
    </source>
</evidence>
<dbReference type="Proteomes" id="UP000051739">
    <property type="component" value="Unassembled WGS sequence"/>
</dbReference>
<keyword evidence="4 6" id="KW-0805">Transcription regulation</keyword>
<evidence type="ECO:0000256" key="5">
    <source>
        <dbReference type="ARBA" id="ARBA00023163"/>
    </source>
</evidence>
<dbReference type="NCBIfam" id="TIGR01951">
    <property type="entry name" value="nusB"/>
    <property type="match status" value="1"/>
</dbReference>
<comment type="similarity">
    <text evidence="1 6">Belongs to the NusB family.</text>
</comment>
<proteinExistence type="inferred from homology"/>
<dbReference type="EMBL" id="AZFN01000018">
    <property type="protein sequence ID" value="KRM01380.1"/>
    <property type="molecule type" value="Genomic_DNA"/>
</dbReference>
<dbReference type="GO" id="GO:0006353">
    <property type="term" value="P:DNA-templated transcription termination"/>
    <property type="evidence" value="ECO:0007669"/>
    <property type="project" value="UniProtKB-UniRule"/>
</dbReference>
<keyword evidence="3 6" id="KW-0694">RNA-binding</keyword>
<evidence type="ECO:0000256" key="6">
    <source>
        <dbReference type="HAMAP-Rule" id="MF_00073"/>
    </source>
</evidence>
<sequence>MSFSRHRLREAAFQTLFALDASPEIDQYPIFQEVLTLNPKEPVPEFAQQLVDGVLSHQDELDEKISASLAKGWTLARVARPNVIILRLAIYELEYDQSTPAPVVINEALQLAKTFSDDKSRRFVNGVLGNITGHQASE</sequence>
<comment type="function">
    <text evidence="6">Involved in transcription antitermination. Required for transcription of ribosomal RNA (rRNA) genes. Binds specifically to the boxA antiterminator sequence of the ribosomal RNA (rrn) operons.</text>
</comment>
<dbReference type="PANTHER" id="PTHR11078:SF3">
    <property type="entry name" value="ANTITERMINATION NUSB DOMAIN-CONTAINING PROTEIN"/>
    <property type="match status" value="1"/>
</dbReference>
<organism evidence="8 9">
    <name type="scientific">Limosilactobacillus gastricus DSM 16045</name>
    <dbReference type="NCBI Taxonomy" id="1423749"/>
    <lineage>
        <taxon>Bacteria</taxon>
        <taxon>Bacillati</taxon>
        <taxon>Bacillota</taxon>
        <taxon>Bacilli</taxon>
        <taxon>Lactobacillales</taxon>
        <taxon>Lactobacillaceae</taxon>
        <taxon>Limosilactobacillus</taxon>
    </lineage>
</organism>
<feature type="domain" description="NusB/RsmB/TIM44" evidence="7">
    <location>
        <begin position="7"/>
        <end position="131"/>
    </location>
</feature>
<evidence type="ECO:0000259" key="7">
    <source>
        <dbReference type="Pfam" id="PF01029"/>
    </source>
</evidence>
<evidence type="ECO:0000256" key="2">
    <source>
        <dbReference type="ARBA" id="ARBA00022814"/>
    </source>
</evidence>
<dbReference type="InterPro" id="IPR011605">
    <property type="entry name" value="NusB_fam"/>
</dbReference>
<dbReference type="GO" id="GO:0005829">
    <property type="term" value="C:cytosol"/>
    <property type="evidence" value="ECO:0007669"/>
    <property type="project" value="TreeGrafter"/>
</dbReference>
<dbReference type="GO" id="GO:0031564">
    <property type="term" value="P:transcription antitermination"/>
    <property type="evidence" value="ECO:0007669"/>
    <property type="project" value="UniProtKB-KW"/>
</dbReference>
<accession>A0A0R1VCJ1</accession>
<dbReference type="AlphaFoldDB" id="A0A0R1VCJ1"/>
<evidence type="ECO:0000256" key="4">
    <source>
        <dbReference type="ARBA" id="ARBA00023015"/>
    </source>
</evidence>
<keyword evidence="9" id="KW-1185">Reference proteome</keyword>
<dbReference type="PATRIC" id="fig|1423749.3.peg.641"/>
<dbReference type="InterPro" id="IPR035926">
    <property type="entry name" value="NusB-like_sf"/>
</dbReference>
<protein>
    <recommendedName>
        <fullName evidence="6">Transcription antitermination protein NusB</fullName>
    </recommendedName>
    <alternativeName>
        <fullName evidence="6">Antitermination factor NusB</fullName>
    </alternativeName>
</protein>
<dbReference type="HAMAP" id="MF_00073">
    <property type="entry name" value="NusB"/>
    <property type="match status" value="1"/>
</dbReference>
<comment type="caution">
    <text evidence="8">The sequence shown here is derived from an EMBL/GenBank/DDBJ whole genome shotgun (WGS) entry which is preliminary data.</text>
</comment>
<dbReference type="PANTHER" id="PTHR11078">
    <property type="entry name" value="N UTILIZATION SUBSTANCE PROTEIN B-RELATED"/>
    <property type="match status" value="1"/>
</dbReference>
<dbReference type="Gene3D" id="1.10.940.10">
    <property type="entry name" value="NusB-like"/>
    <property type="match status" value="1"/>
</dbReference>
<evidence type="ECO:0000256" key="3">
    <source>
        <dbReference type="ARBA" id="ARBA00022884"/>
    </source>
</evidence>
<keyword evidence="5 6" id="KW-0804">Transcription</keyword>